<reference evidence="1" key="1">
    <citation type="journal article" date="2020" name="Nature">
        <title>Giant virus diversity and host interactions through global metagenomics.</title>
        <authorList>
            <person name="Schulz F."/>
            <person name="Roux S."/>
            <person name="Paez-Espino D."/>
            <person name="Jungbluth S."/>
            <person name="Walsh D.A."/>
            <person name="Denef V.J."/>
            <person name="McMahon K.D."/>
            <person name="Konstantinidis K.T."/>
            <person name="Eloe-Fadrosh E.A."/>
            <person name="Kyrpides N.C."/>
            <person name="Woyke T."/>
        </authorList>
    </citation>
    <scope>NUCLEOTIDE SEQUENCE</scope>
    <source>
        <strain evidence="1">GVMAG-M-3300020728-1</strain>
    </source>
</reference>
<accession>A0A6C0CHV5</accession>
<dbReference type="EMBL" id="MN739408">
    <property type="protein sequence ID" value="QHT03234.1"/>
    <property type="molecule type" value="Genomic_DNA"/>
</dbReference>
<name>A0A6C0CHV5_9ZZZZ</name>
<evidence type="ECO:0000313" key="1">
    <source>
        <dbReference type="EMBL" id="QHT03234.1"/>
    </source>
</evidence>
<protein>
    <submittedName>
        <fullName evidence="1">Uncharacterized protein</fullName>
    </submittedName>
</protein>
<organism evidence="1">
    <name type="scientific">viral metagenome</name>
    <dbReference type="NCBI Taxonomy" id="1070528"/>
    <lineage>
        <taxon>unclassified sequences</taxon>
        <taxon>metagenomes</taxon>
        <taxon>organismal metagenomes</taxon>
    </lineage>
</organism>
<dbReference type="AlphaFoldDB" id="A0A6C0CHV5"/>
<sequence length="90" mass="10637">MSRRIHHPYNALDTMKEKVREQLGPEGISFDWEQSEYCDKTFILMLRLRDVEIEFNLLFHPESYSITAANNCPDSLLNTMLEKLDACIHY</sequence>
<proteinExistence type="predicted"/>